<accession>A0ABM1TCI9</accession>
<name>A0ABM1TCI9_LIMPO</name>
<keyword evidence="1 2" id="KW-0949">S-adenosyl-L-methionine</keyword>
<sequence length="502" mass="56242">MFAVKAGADQVIACEMSEALCVTAADVLKANHMDKRVKVINKHSTEMLIPKDLPERVSLLVTETFDAGLFGERILLTLQHAWQNLLLSPKVSTDETEQTTSSLSKDDFSQLGFVIPSKAKVWAALVECEWIRKNSSNVESLGPVDVHKIFTRKKNKEEPYDSERLNTVRGGFQYLSNPFQVIEVDFNNPTEIERLLCGVETKQCVKCVKSGQLDAVVMWFVLTLYRDISLSSSPDSGSCWEQAVFPVSPSDGRILCSCYRLTLRTISQTIDSRDIEEGSSVVVSAVCHEYLQLYCSQVLPPVKQETSFVQPLNNRLDSLISARETKAQKHLTDPNQQKNLNVNMTKPLNMDRLNKPTIEVNSEVLRLLNDNITNTLQFEIISDMARQGALGTLIDMCNFPYVGLVAAKLGARRVMLTCVKEKCTVIRLAKILDIPLDKLLFTSVEHLHSQSVHPDVFISNIVEMSGLPNFQVLHNIAILRFYCLSSATVLLPCKIHVYCSCL</sequence>
<protein>
    <submittedName>
        <fullName evidence="4">Protein arginine N-methyltransferase 9-like isoform X2</fullName>
    </submittedName>
</protein>
<dbReference type="InterPro" id="IPR025799">
    <property type="entry name" value="Arg_MeTrfase"/>
</dbReference>
<keyword evidence="3" id="KW-1185">Reference proteome</keyword>
<keyword evidence="2" id="KW-0808">Transferase</keyword>
<dbReference type="Gene3D" id="3.40.50.150">
    <property type="entry name" value="Vaccinia Virus protein VP39"/>
    <property type="match status" value="1"/>
</dbReference>
<keyword evidence="2" id="KW-0489">Methyltransferase</keyword>
<dbReference type="SUPFAM" id="SSF53335">
    <property type="entry name" value="S-adenosyl-L-methionine-dependent methyltransferases"/>
    <property type="match status" value="1"/>
</dbReference>
<proteinExistence type="predicted"/>
<evidence type="ECO:0000313" key="4">
    <source>
        <dbReference type="RefSeq" id="XP_022253595.1"/>
    </source>
</evidence>
<dbReference type="Gene3D" id="2.70.160.11">
    <property type="entry name" value="Hnrnp arginine n-methyltransferase1"/>
    <property type="match status" value="1"/>
</dbReference>
<evidence type="ECO:0000313" key="3">
    <source>
        <dbReference type="Proteomes" id="UP000694941"/>
    </source>
</evidence>
<dbReference type="PANTHER" id="PTHR11006:SF60">
    <property type="entry name" value="PROTEIN ARGININE N-METHYLTRANSFERASE 9"/>
    <property type="match status" value="1"/>
</dbReference>
<dbReference type="InterPro" id="IPR029063">
    <property type="entry name" value="SAM-dependent_MTases_sf"/>
</dbReference>
<organism evidence="3 4">
    <name type="scientific">Limulus polyphemus</name>
    <name type="common">Atlantic horseshoe crab</name>
    <dbReference type="NCBI Taxonomy" id="6850"/>
    <lineage>
        <taxon>Eukaryota</taxon>
        <taxon>Metazoa</taxon>
        <taxon>Ecdysozoa</taxon>
        <taxon>Arthropoda</taxon>
        <taxon>Chelicerata</taxon>
        <taxon>Merostomata</taxon>
        <taxon>Xiphosura</taxon>
        <taxon>Limulidae</taxon>
        <taxon>Limulus</taxon>
    </lineage>
</organism>
<evidence type="ECO:0000256" key="2">
    <source>
        <dbReference type="PROSITE-ProRule" id="PRU01015"/>
    </source>
</evidence>
<reference evidence="4" key="1">
    <citation type="submission" date="2025-08" db="UniProtKB">
        <authorList>
            <consortium name="RefSeq"/>
        </authorList>
    </citation>
    <scope>IDENTIFICATION</scope>
    <source>
        <tissue evidence="4">Muscle</tissue>
    </source>
</reference>
<dbReference type="GeneID" id="106469379"/>
<dbReference type="RefSeq" id="XP_022253595.1">
    <property type="nucleotide sequence ID" value="XM_022397887.1"/>
</dbReference>
<dbReference type="Proteomes" id="UP000694941">
    <property type="component" value="Unplaced"/>
</dbReference>
<dbReference type="PANTHER" id="PTHR11006">
    <property type="entry name" value="PROTEIN ARGININE N-METHYLTRANSFERASE"/>
    <property type="match status" value="1"/>
</dbReference>
<dbReference type="PROSITE" id="PS51678">
    <property type="entry name" value="SAM_MT_PRMT"/>
    <property type="match status" value="1"/>
</dbReference>
<evidence type="ECO:0000256" key="1">
    <source>
        <dbReference type="ARBA" id="ARBA00022691"/>
    </source>
</evidence>
<gene>
    <name evidence="4" type="primary">LOC106469379</name>
</gene>